<proteinExistence type="predicted"/>
<dbReference type="KEGG" id="rci:RCIX2741"/>
<dbReference type="Proteomes" id="UP000000663">
    <property type="component" value="Chromosome"/>
</dbReference>
<reference evidence="3 4" key="1">
    <citation type="journal article" date="2006" name="Science">
        <title>Genome of rice cluster I archaea -- the key methane producers in the rice rhizosphere.</title>
        <authorList>
            <person name="Erkel C."/>
            <person name="Kube M."/>
            <person name="Reinhardt R."/>
            <person name="Liesack W."/>
        </authorList>
    </citation>
    <scope>NUCLEOTIDE SEQUENCE [LARGE SCALE GENOMIC DNA]</scope>
    <source>
        <strain evidence="4">DSM 22066 / NBRC 105507 / MRE50</strain>
    </source>
</reference>
<evidence type="ECO:0000313" key="4">
    <source>
        <dbReference type="Proteomes" id="UP000000663"/>
    </source>
</evidence>
<organism evidence="3 4">
    <name type="scientific">Methanocella arvoryzae (strain DSM 22066 / NBRC 105507 / MRE50)</name>
    <dbReference type="NCBI Taxonomy" id="351160"/>
    <lineage>
        <taxon>Archaea</taxon>
        <taxon>Methanobacteriati</taxon>
        <taxon>Methanobacteriota</taxon>
        <taxon>Stenosarchaea group</taxon>
        <taxon>Methanomicrobia</taxon>
        <taxon>Methanocellales</taxon>
        <taxon>Methanocellaceae</taxon>
        <taxon>Methanocella</taxon>
    </lineage>
</organism>
<name>Q0W1G2_METAR</name>
<dbReference type="SUPFAM" id="SSF64182">
    <property type="entry name" value="DHH phosphoesterases"/>
    <property type="match status" value="1"/>
</dbReference>
<evidence type="ECO:0000313" key="3">
    <source>
        <dbReference type="EMBL" id="CAJ37781.1"/>
    </source>
</evidence>
<dbReference type="eggNOG" id="arCOG00424">
    <property type="taxonomic scope" value="Archaea"/>
</dbReference>
<dbReference type="STRING" id="351160.RCIX2741"/>
<dbReference type="Pfam" id="PF01368">
    <property type="entry name" value="DHH"/>
    <property type="match status" value="1"/>
</dbReference>
<dbReference type="AlphaFoldDB" id="Q0W1G2"/>
<dbReference type="Pfam" id="PF02272">
    <property type="entry name" value="DHHA1"/>
    <property type="match status" value="1"/>
</dbReference>
<dbReference type="InterPro" id="IPR003156">
    <property type="entry name" value="DHHA1_dom"/>
</dbReference>
<feature type="domain" description="DDH" evidence="1">
    <location>
        <begin position="6"/>
        <end position="106"/>
    </location>
</feature>
<evidence type="ECO:0000259" key="1">
    <source>
        <dbReference type="Pfam" id="PF01368"/>
    </source>
</evidence>
<dbReference type="EMBL" id="AM114193">
    <property type="protein sequence ID" value="CAJ37781.1"/>
    <property type="molecule type" value="Genomic_DNA"/>
</dbReference>
<dbReference type="PANTHER" id="PTHR42146:SF1">
    <property type="entry name" value="OLIGORIBONUCLEASE NRNB"/>
    <property type="match status" value="1"/>
</dbReference>
<feature type="domain" description="DHHA1" evidence="2">
    <location>
        <begin position="255"/>
        <end position="312"/>
    </location>
</feature>
<dbReference type="GO" id="GO:0003676">
    <property type="term" value="F:nucleic acid binding"/>
    <property type="evidence" value="ECO:0007669"/>
    <property type="project" value="InterPro"/>
</dbReference>
<keyword evidence="4" id="KW-1185">Reference proteome</keyword>
<dbReference type="InterPro" id="IPR052968">
    <property type="entry name" value="Nucleotide_metab_enz"/>
</dbReference>
<dbReference type="InterPro" id="IPR001667">
    <property type="entry name" value="DDH_dom"/>
</dbReference>
<evidence type="ECO:0000259" key="2">
    <source>
        <dbReference type="Pfam" id="PF02272"/>
    </source>
</evidence>
<dbReference type="RefSeq" id="WP_012034807.1">
    <property type="nucleotide sequence ID" value="NC_009464.1"/>
</dbReference>
<dbReference type="Gene3D" id="3.10.310.30">
    <property type="match status" value="1"/>
</dbReference>
<dbReference type="PANTHER" id="PTHR42146">
    <property type="entry name" value="3',5'-CYCLIC-NUCLEOTIDE PHOSPHODIESTERASE"/>
    <property type="match status" value="1"/>
</dbReference>
<sequence length="325" mass="35731">MTMTTLILTHADSDGICSGALAVAASEDPTVFFTSPVSVIDDAEEAEEYDRVIICDIAINISTSGALRKRMNELAAKRELIYIDHHPLPEGFSAPWLVHDQDACGSLLTYWQFKDKLSPDMSRVAMYGAIADFRDNTPLAKELVTRWDKRSLYYHSGTLSQGIEIDRKNFDSKRDLVFRLSKNIIPSDIDGLVKKAVTASRLEEGLRTRVAQSVVRLNNLSYVVDAAGFISKAAIYARIYGNTPVGISAELRPSHHMYDLSVRAEDGIDLNRLLNDSAVKFGGHGGGHPQAGGGRIPEHRLNDFLADLDAAIGRAISEKRTTAEI</sequence>
<dbReference type="Gene3D" id="3.90.1640.10">
    <property type="entry name" value="inorganic pyrophosphatase (n-terminal core)"/>
    <property type="match status" value="1"/>
</dbReference>
<protein>
    <submittedName>
        <fullName evidence="3">Phosphoesterase</fullName>
    </submittedName>
</protein>
<accession>Q0W1G2</accession>
<gene>
    <name evidence="3" type="ORF">RCIX2741</name>
</gene>
<dbReference type="PATRIC" id="fig|351160.9.peg.504"/>
<dbReference type="InterPro" id="IPR038763">
    <property type="entry name" value="DHH_sf"/>
</dbReference>
<dbReference type="GeneID" id="5144818"/>